<dbReference type="EnsemblPlants" id="TraesCS2A02G379100.1">
    <property type="protein sequence ID" value="TraesCS2A02G379100.1"/>
    <property type="gene ID" value="TraesCS2A02G379100"/>
</dbReference>
<sequence length="65" mass="7072">MGATRVAEARHGHRLCESQSHSVAQIPSLLHNEPLLDFAVGPPMCRSLRTSALFHTGQAGRTLPR</sequence>
<reference evidence="1" key="1">
    <citation type="submission" date="2018-08" db="EMBL/GenBank/DDBJ databases">
        <authorList>
            <person name="Rossello M."/>
        </authorList>
    </citation>
    <scope>NUCLEOTIDE SEQUENCE [LARGE SCALE GENOMIC DNA]</scope>
    <source>
        <strain evidence="1">cv. Chinese Spring</strain>
    </source>
</reference>
<dbReference type="AlphaFoldDB" id="A0A3B6B2V2"/>
<dbReference type="Gramene" id="TraesCS2A02G379100.1">
    <property type="protein sequence ID" value="TraesCS2A02G379100.1"/>
    <property type="gene ID" value="TraesCS2A02G379100"/>
</dbReference>
<dbReference type="Gramene" id="TraesJAG2A03G00747580.1">
    <property type="protein sequence ID" value="TraesJAG2A03G00747580.1"/>
    <property type="gene ID" value="TraesJAG2A03G00747580"/>
</dbReference>
<organism evidence="1">
    <name type="scientific">Triticum aestivum</name>
    <name type="common">Wheat</name>
    <dbReference type="NCBI Taxonomy" id="4565"/>
    <lineage>
        <taxon>Eukaryota</taxon>
        <taxon>Viridiplantae</taxon>
        <taxon>Streptophyta</taxon>
        <taxon>Embryophyta</taxon>
        <taxon>Tracheophyta</taxon>
        <taxon>Spermatophyta</taxon>
        <taxon>Magnoliopsida</taxon>
        <taxon>Liliopsida</taxon>
        <taxon>Poales</taxon>
        <taxon>Poaceae</taxon>
        <taxon>BOP clade</taxon>
        <taxon>Pooideae</taxon>
        <taxon>Triticodae</taxon>
        <taxon>Triticeae</taxon>
        <taxon>Triticinae</taxon>
        <taxon>Triticum</taxon>
    </lineage>
</organism>
<dbReference type="Gramene" id="TraesRN2A0100897900.1">
    <property type="protein sequence ID" value="TraesRN2A0100897900.1"/>
    <property type="gene ID" value="TraesRN2A0100897900"/>
</dbReference>
<evidence type="ECO:0000313" key="1">
    <source>
        <dbReference type="EnsemblPlants" id="TraesCS2A02G379100.1"/>
    </source>
</evidence>
<evidence type="ECO:0000313" key="2">
    <source>
        <dbReference type="Proteomes" id="UP000019116"/>
    </source>
</evidence>
<name>A0A3B6B2V2_WHEAT</name>
<dbReference type="Gramene" id="TraesLDM2A03G00750130.1">
    <property type="protein sequence ID" value="TraesLDM2A03G00750130.1"/>
    <property type="gene ID" value="TraesLDM2A03G00750130"/>
</dbReference>
<dbReference type="Gramene" id="TraesCLE_scaffold_008124_01G000100.1">
    <property type="protein sequence ID" value="TraesCLE_scaffold_008124_01G000100.1"/>
    <property type="gene ID" value="TraesCLE_scaffold_008124_01G000100"/>
</dbReference>
<keyword evidence="2" id="KW-1185">Reference proteome</keyword>
<dbReference type="Gramene" id="TraesSYM2A03G00755250.1">
    <property type="protein sequence ID" value="TraesSYM2A03G00755250.1"/>
    <property type="gene ID" value="TraesSYM2A03G00755250"/>
</dbReference>
<dbReference type="Gramene" id="TraesROB_scaffold_030604_01G000200.1">
    <property type="protein sequence ID" value="TraesROB_scaffold_030604_01G000200.1"/>
    <property type="gene ID" value="TraesROB_scaffold_030604_01G000200"/>
</dbReference>
<dbReference type="Gramene" id="TraesARI2A03G00755340.1">
    <property type="protein sequence ID" value="TraesARI2A03G00755340.1"/>
    <property type="gene ID" value="TraesARI2A03G00755340"/>
</dbReference>
<reference evidence="1" key="2">
    <citation type="submission" date="2018-10" db="UniProtKB">
        <authorList>
            <consortium name="EnsemblPlants"/>
        </authorList>
    </citation>
    <scope>IDENTIFICATION</scope>
</reference>
<dbReference type="Gramene" id="TraesCS2A03G0919200.1">
    <property type="protein sequence ID" value="TraesCS2A03G0919200.1.CDS"/>
    <property type="gene ID" value="TraesCS2A03G0919200"/>
</dbReference>
<dbReference type="Gramene" id="TraesCAD_scaffold_000745_01G000200.1">
    <property type="protein sequence ID" value="TraesCAD_scaffold_000745_01G000200.1"/>
    <property type="gene ID" value="TraesCAD_scaffold_000745_01G000200"/>
</dbReference>
<proteinExistence type="predicted"/>
<dbReference type="Gramene" id="TraesSTA2A03G00745770.1">
    <property type="protein sequence ID" value="TraesSTA2A03G00745770.1"/>
    <property type="gene ID" value="TraesSTA2A03G00745770"/>
</dbReference>
<dbReference type="Gramene" id="TraesNOR2A03G00757320.1">
    <property type="protein sequence ID" value="TraesNOR2A03G00757320.1"/>
    <property type="gene ID" value="TraesNOR2A03G00757320"/>
</dbReference>
<dbReference type="Gramene" id="TraesWEE_scaffold_006679_01G000100.1">
    <property type="protein sequence ID" value="TraesWEE_scaffold_006679_01G000100.1"/>
    <property type="gene ID" value="TraesWEE_scaffold_006679_01G000100"/>
</dbReference>
<protein>
    <submittedName>
        <fullName evidence="1">Uncharacterized protein</fullName>
    </submittedName>
</protein>
<dbReference type="Gramene" id="TraesMAC2A03G00746320.1">
    <property type="protein sequence ID" value="TraesMAC2A03G00746320.1"/>
    <property type="gene ID" value="TraesMAC2A03G00746320"/>
</dbReference>
<dbReference type="Proteomes" id="UP000019116">
    <property type="component" value="Chromosome 2A"/>
</dbReference>
<dbReference type="Gramene" id="TraesJUL2A03G00752310.1">
    <property type="protein sequence ID" value="TraesJUL2A03G00752310.1"/>
    <property type="gene ID" value="TraesJUL2A03G00752310"/>
</dbReference>
<accession>A0A3B6B2V2</accession>